<keyword evidence="4" id="KW-1185">Reference proteome</keyword>
<dbReference type="AlphaFoldDB" id="A0A919W287"/>
<evidence type="ECO:0000313" key="4">
    <source>
        <dbReference type="Proteomes" id="UP000677082"/>
    </source>
</evidence>
<feature type="compositionally biased region" description="Polar residues" evidence="1">
    <location>
        <begin position="239"/>
        <end position="254"/>
    </location>
</feature>
<dbReference type="EMBL" id="BOQN01000011">
    <property type="protein sequence ID" value="GIM89255.1"/>
    <property type="molecule type" value="Genomic_DNA"/>
</dbReference>
<dbReference type="InterPro" id="IPR016181">
    <property type="entry name" value="Acyl_CoA_acyltransferase"/>
</dbReference>
<evidence type="ECO:0000259" key="2">
    <source>
        <dbReference type="PROSITE" id="PS51186"/>
    </source>
</evidence>
<evidence type="ECO:0000313" key="3">
    <source>
        <dbReference type="EMBL" id="GIM89255.1"/>
    </source>
</evidence>
<sequence length="254" mass="26515">MRVREFQEADWVRVWPIVRDVVRAAETFVYDPGMTEDQARAVWVEAPPGRTVVAVDGDRVLGTAKMGPNRGGPGAHISTASFMVAAGERGRGVGAALCRDAIAWAETQGYAGMQFNAVAESNRSAVQLYERLPGARHRPAGIRASGPRPGRAAPDVPGVLTVLARPSTMPANGVIAQLLVAALGAAAVMTAVAGAAPATAAEGRCGAARHRADDPFWDDLYLDARAPRSGSRTRAARTVSGTRTRQAPSPTAAG</sequence>
<evidence type="ECO:0000256" key="1">
    <source>
        <dbReference type="SAM" id="MobiDB-lite"/>
    </source>
</evidence>
<dbReference type="GO" id="GO:0016747">
    <property type="term" value="F:acyltransferase activity, transferring groups other than amino-acyl groups"/>
    <property type="evidence" value="ECO:0007669"/>
    <property type="project" value="InterPro"/>
</dbReference>
<reference evidence="3 4" key="1">
    <citation type="submission" date="2021-03" db="EMBL/GenBank/DDBJ databases">
        <title>Whole genome shotgun sequence of Actinoplanes toevensis NBRC 105298.</title>
        <authorList>
            <person name="Komaki H."/>
            <person name="Tamura T."/>
        </authorList>
    </citation>
    <scope>NUCLEOTIDE SEQUENCE [LARGE SCALE GENOMIC DNA]</scope>
    <source>
        <strain evidence="3 4">NBRC 105298</strain>
    </source>
</reference>
<proteinExistence type="predicted"/>
<accession>A0A919W287</accession>
<dbReference type="CDD" id="cd04301">
    <property type="entry name" value="NAT_SF"/>
    <property type="match status" value="1"/>
</dbReference>
<dbReference type="InterPro" id="IPR052742">
    <property type="entry name" value="Mito_N-acetyltransferase"/>
</dbReference>
<dbReference type="InterPro" id="IPR000182">
    <property type="entry name" value="GNAT_dom"/>
</dbReference>
<dbReference type="SUPFAM" id="SSF55729">
    <property type="entry name" value="Acyl-CoA N-acyltransferases (Nat)"/>
    <property type="match status" value="1"/>
</dbReference>
<dbReference type="Proteomes" id="UP000677082">
    <property type="component" value="Unassembled WGS sequence"/>
</dbReference>
<feature type="domain" description="N-acetyltransferase" evidence="2">
    <location>
        <begin position="1"/>
        <end position="163"/>
    </location>
</feature>
<organism evidence="3 4">
    <name type="scientific">Paractinoplanes toevensis</name>
    <dbReference type="NCBI Taxonomy" id="571911"/>
    <lineage>
        <taxon>Bacteria</taxon>
        <taxon>Bacillati</taxon>
        <taxon>Actinomycetota</taxon>
        <taxon>Actinomycetes</taxon>
        <taxon>Micromonosporales</taxon>
        <taxon>Micromonosporaceae</taxon>
        <taxon>Paractinoplanes</taxon>
    </lineage>
</organism>
<dbReference type="Pfam" id="PF00583">
    <property type="entry name" value="Acetyltransf_1"/>
    <property type="match status" value="1"/>
</dbReference>
<dbReference type="Gene3D" id="3.40.630.30">
    <property type="match status" value="1"/>
</dbReference>
<name>A0A919W287_9ACTN</name>
<protein>
    <recommendedName>
        <fullName evidence="2">N-acetyltransferase domain-containing protein</fullName>
    </recommendedName>
</protein>
<feature type="region of interest" description="Disordered" evidence="1">
    <location>
        <begin position="227"/>
        <end position="254"/>
    </location>
</feature>
<dbReference type="PROSITE" id="PS51186">
    <property type="entry name" value="GNAT"/>
    <property type="match status" value="1"/>
</dbReference>
<dbReference type="PANTHER" id="PTHR43138">
    <property type="entry name" value="ACETYLTRANSFERASE, GNAT FAMILY"/>
    <property type="match status" value="1"/>
</dbReference>
<gene>
    <name evidence="3" type="ORF">Ato02nite_010480</name>
</gene>
<dbReference type="PANTHER" id="PTHR43138:SF1">
    <property type="entry name" value="N-ACETYLTRANSFERASE ACA1"/>
    <property type="match status" value="1"/>
</dbReference>
<comment type="caution">
    <text evidence="3">The sequence shown here is derived from an EMBL/GenBank/DDBJ whole genome shotgun (WGS) entry which is preliminary data.</text>
</comment>